<sequence>KKEPFALFESKEGEQQWIREGENIPKGFRKATSGTIRGTDLAYAVGPDGKGQYLSKTTQLPEGYSWSTPAAQEKLDKEIKKGKTAEAQKKFYAGVVVDDIGRAKNLIETAKFPATGFFGAQAAKIPGTAAHDLDAILDSIRGNISFTRLQQMRESSPTGGALGA</sequence>
<proteinExistence type="predicted"/>
<dbReference type="Proteomes" id="UP001439008">
    <property type="component" value="Unassembled WGS sequence"/>
</dbReference>
<accession>A0ABV2AUC5</accession>
<gene>
    <name evidence="1" type="ORF">MHBO_004811</name>
</gene>
<feature type="non-terminal residue" evidence="1">
    <location>
        <position position="164"/>
    </location>
</feature>
<evidence type="ECO:0000313" key="2">
    <source>
        <dbReference type="Proteomes" id="UP001439008"/>
    </source>
</evidence>
<comment type="caution">
    <text evidence="1">The sequence shown here is derived from an EMBL/GenBank/DDBJ whole genome shotgun (WGS) entry which is preliminary data.</text>
</comment>
<organism evidence="1 2">
    <name type="scientific">Bonamia ostreae</name>
    <dbReference type="NCBI Taxonomy" id="126728"/>
    <lineage>
        <taxon>Eukaryota</taxon>
        <taxon>Sar</taxon>
        <taxon>Rhizaria</taxon>
        <taxon>Endomyxa</taxon>
        <taxon>Ascetosporea</taxon>
        <taxon>Haplosporida</taxon>
        <taxon>Bonamia</taxon>
    </lineage>
</organism>
<protein>
    <submittedName>
        <fullName evidence="1">Uncharacterized protein</fullName>
    </submittedName>
</protein>
<feature type="non-terminal residue" evidence="1">
    <location>
        <position position="1"/>
    </location>
</feature>
<keyword evidence="2" id="KW-1185">Reference proteome</keyword>
<reference evidence="1 2" key="1">
    <citation type="journal article" date="2024" name="BMC Biol.">
        <title>Comparative genomics of Ascetosporea gives new insight into the evolutionary basis for animal parasitism in Rhizaria.</title>
        <authorList>
            <person name="Hiltunen Thoren M."/>
            <person name="Onut-Brannstrom I."/>
            <person name="Alfjorden A."/>
            <person name="Peckova H."/>
            <person name="Swords F."/>
            <person name="Hooper C."/>
            <person name="Holzer A.S."/>
            <person name="Bass D."/>
            <person name="Burki F."/>
        </authorList>
    </citation>
    <scope>NUCLEOTIDE SEQUENCE [LARGE SCALE GENOMIC DNA]</scope>
    <source>
        <strain evidence="1">20-A016</strain>
    </source>
</reference>
<name>A0ABV2AUC5_9EUKA</name>
<dbReference type="EMBL" id="JBDODL010005375">
    <property type="protein sequence ID" value="MES1923267.1"/>
    <property type="molecule type" value="Genomic_DNA"/>
</dbReference>
<evidence type="ECO:0000313" key="1">
    <source>
        <dbReference type="EMBL" id="MES1923267.1"/>
    </source>
</evidence>